<reference evidence="2" key="2">
    <citation type="submission" date="2021-04" db="EMBL/GenBank/DDBJ databases">
        <authorList>
            <person name="Podell S."/>
        </authorList>
    </citation>
    <scope>NUCLEOTIDE SEQUENCE</scope>
    <source>
        <strain evidence="2">Hildebrandi</strain>
    </source>
</reference>
<proteinExistence type="predicted"/>
<evidence type="ECO:0000313" key="3">
    <source>
        <dbReference type="Proteomes" id="UP000693970"/>
    </source>
</evidence>
<evidence type="ECO:0000313" key="2">
    <source>
        <dbReference type="EMBL" id="KAG7356765.1"/>
    </source>
</evidence>
<dbReference type="EMBL" id="JAGRRH010000015">
    <property type="protein sequence ID" value="KAG7356765.1"/>
    <property type="molecule type" value="Genomic_DNA"/>
</dbReference>
<dbReference type="NCBIfam" id="TIGR04357">
    <property type="entry name" value="CofD_rel_GAK"/>
    <property type="match status" value="1"/>
</dbReference>
<dbReference type="Pfam" id="PF01933">
    <property type="entry name" value="CofD"/>
    <property type="match status" value="1"/>
</dbReference>
<keyword evidence="3" id="KW-1185">Reference proteome</keyword>
<dbReference type="InterPro" id="IPR002882">
    <property type="entry name" value="CofD"/>
</dbReference>
<accession>A0A9K3L6V5</accession>
<feature type="compositionally biased region" description="Low complexity" evidence="1">
    <location>
        <begin position="39"/>
        <end position="52"/>
    </location>
</feature>
<dbReference type="Proteomes" id="UP000693970">
    <property type="component" value="Unassembled WGS sequence"/>
</dbReference>
<dbReference type="InterPro" id="IPR027591">
    <property type="entry name" value="CofD-rel_GAK"/>
</dbReference>
<dbReference type="AlphaFoldDB" id="A0A9K3L6V5"/>
<dbReference type="CDD" id="cd07187">
    <property type="entry name" value="YvcK_like"/>
    <property type="match status" value="1"/>
</dbReference>
<organism evidence="2 3">
    <name type="scientific">Nitzschia inconspicua</name>
    <dbReference type="NCBI Taxonomy" id="303405"/>
    <lineage>
        <taxon>Eukaryota</taxon>
        <taxon>Sar</taxon>
        <taxon>Stramenopiles</taxon>
        <taxon>Ochrophyta</taxon>
        <taxon>Bacillariophyta</taxon>
        <taxon>Bacillariophyceae</taxon>
        <taxon>Bacillariophycidae</taxon>
        <taxon>Bacillariales</taxon>
        <taxon>Bacillariaceae</taxon>
        <taxon>Nitzschia</taxon>
    </lineage>
</organism>
<evidence type="ECO:0000256" key="1">
    <source>
        <dbReference type="SAM" id="MobiDB-lite"/>
    </source>
</evidence>
<comment type="caution">
    <text evidence="2">The sequence shown here is derived from an EMBL/GenBank/DDBJ whole genome shotgun (WGS) entry which is preliminary data.</text>
</comment>
<name>A0A9K3L6V5_9STRA</name>
<dbReference type="PANTHER" id="PTHR31240:SF0">
    <property type="entry name" value="MATERNAL EFFECT EMBRYO ARREST 18"/>
    <property type="match status" value="1"/>
</dbReference>
<sequence length="488" mass="54771">MQEERFEPLKGEDSGAKGKTQRKHRPPLSKDQKLQKFRSSSFSDSLDQSDNNDTGDCPYSTISCVRVTRLVTIPDQVRVERSLRLPEFGPKILFFSGGTAIRDLSSCLKDYTHNSIHLITPFDSGGSSAEIRRAFDMLSVGDLRNRLLALAARDEATARNNPQIVEVFSHRLGMIDRDGATKEFSSILGGHHPLMRAVQMPMRRILQNHLKWFACRMPIDFDLREASIGNLIITGCFLEHDRDIVSVIFMISKFLGVRGFCRPLTAANLHIRTLYDDGTEEVGQHLMNQQHKDTPDDAIPLRKIVQIDLVDHLHSEERQQSQKCHIDIVSSDLVASADLIVFPMGSFFASILVNLLPKGVGRAIVRRQCPKVYIPNTGCDPEMTSYTLAECVQRIISMVQEDCYRHSDRQLETPPVPVSEILNFVVIDTSHCHYSVEIDKDVITNLGVVILDVPLVELEQGESCKVTGSKSPRLDPRKVSEVLISLAS</sequence>
<dbReference type="PANTHER" id="PTHR31240">
    <property type="entry name" value="MATERNAL EFFECT EMBRYO ARREST 18"/>
    <property type="match status" value="1"/>
</dbReference>
<dbReference type="GO" id="GO:0043743">
    <property type="term" value="F:LPPG:FO 2-phospho-L-lactate transferase activity"/>
    <property type="evidence" value="ECO:0007669"/>
    <property type="project" value="InterPro"/>
</dbReference>
<protein>
    <submittedName>
        <fullName evidence="2">CofD-related protein, GAK system</fullName>
    </submittedName>
</protein>
<feature type="compositionally biased region" description="Basic and acidic residues" evidence="1">
    <location>
        <begin position="1"/>
        <end position="16"/>
    </location>
</feature>
<gene>
    <name evidence="2" type="ORF">IV203_001451</name>
</gene>
<reference evidence="2" key="1">
    <citation type="journal article" date="2021" name="Sci. Rep.">
        <title>Diploid genomic architecture of Nitzschia inconspicua, an elite biomass production diatom.</title>
        <authorList>
            <person name="Oliver A."/>
            <person name="Podell S."/>
            <person name="Pinowska A."/>
            <person name="Traller J.C."/>
            <person name="Smith S.R."/>
            <person name="McClure R."/>
            <person name="Beliaev A."/>
            <person name="Bohutskyi P."/>
            <person name="Hill E.A."/>
            <person name="Rabines A."/>
            <person name="Zheng H."/>
            <person name="Allen L.Z."/>
            <person name="Kuo A."/>
            <person name="Grigoriev I.V."/>
            <person name="Allen A.E."/>
            <person name="Hazlebeck D."/>
            <person name="Allen E.E."/>
        </authorList>
    </citation>
    <scope>NUCLEOTIDE SEQUENCE</scope>
    <source>
        <strain evidence="2">Hildebrandi</strain>
    </source>
</reference>
<feature type="region of interest" description="Disordered" evidence="1">
    <location>
        <begin position="1"/>
        <end position="54"/>
    </location>
</feature>
<dbReference type="OrthoDB" id="10267139at2759"/>